<dbReference type="Proteomes" id="UP000032046">
    <property type="component" value="Unassembled WGS sequence"/>
</dbReference>
<name>A0A0D0IVS7_9BACT</name>
<sequence>MIDRLDTIDCLDTIDYLDTINRLDAIDCLNMIGCLIVYDLSMTRVTGISPSGENERGLMFIGRVTCSFPWGRLGWV</sequence>
<evidence type="ECO:0000313" key="1">
    <source>
        <dbReference type="EMBL" id="KIP63616.1"/>
    </source>
</evidence>
<reference evidence="1 2" key="1">
    <citation type="submission" date="2015-01" db="EMBL/GenBank/DDBJ databases">
        <title>Comparative genomics of non-oral Prevotella species.</title>
        <authorList>
            <person name="Accetto T."/>
            <person name="Nograsek B."/>
            <person name="Avgustin G."/>
        </authorList>
    </citation>
    <scope>NUCLEOTIDE SEQUENCE [LARGE SCALE GENOMIC DNA]</scope>
    <source>
        <strain evidence="1 2">P5-119</strain>
    </source>
</reference>
<accession>A0A0D0IVS7</accession>
<protein>
    <submittedName>
        <fullName evidence="1">Uncharacterized protein</fullName>
    </submittedName>
</protein>
<evidence type="ECO:0000313" key="2">
    <source>
        <dbReference type="Proteomes" id="UP000032046"/>
    </source>
</evidence>
<organism evidence="1 2">
    <name type="scientific">Prevotella pectinovora</name>
    <dbReference type="NCBI Taxonomy" id="1602169"/>
    <lineage>
        <taxon>Bacteria</taxon>
        <taxon>Pseudomonadati</taxon>
        <taxon>Bacteroidota</taxon>
        <taxon>Bacteroidia</taxon>
        <taxon>Bacteroidales</taxon>
        <taxon>Prevotellaceae</taxon>
        <taxon>Prevotella</taxon>
    </lineage>
</organism>
<gene>
    <name evidence="1" type="ORF">ST44_03385</name>
</gene>
<keyword evidence="2" id="KW-1185">Reference proteome</keyword>
<proteinExistence type="predicted"/>
<dbReference type="EMBL" id="JXQK01000040">
    <property type="protein sequence ID" value="KIP63616.1"/>
    <property type="molecule type" value="Genomic_DNA"/>
</dbReference>
<comment type="caution">
    <text evidence="1">The sequence shown here is derived from an EMBL/GenBank/DDBJ whole genome shotgun (WGS) entry which is preliminary data.</text>
</comment>
<dbReference type="AlphaFoldDB" id="A0A0D0IVS7"/>